<comment type="caution">
    <text evidence="1">The sequence shown here is derived from an EMBL/GenBank/DDBJ whole genome shotgun (WGS) entry which is preliminary data.</text>
</comment>
<dbReference type="AlphaFoldDB" id="A0A427UJ00"/>
<evidence type="ECO:0000313" key="1">
    <source>
        <dbReference type="EMBL" id="RSE13952.1"/>
    </source>
</evidence>
<protein>
    <recommendedName>
        <fullName evidence="3">DUF3631 domain-containing protein</fullName>
    </recommendedName>
</protein>
<reference evidence="1 2" key="1">
    <citation type="submission" date="2018-10" db="EMBL/GenBank/DDBJ databases">
        <title>Transmission dynamics of multidrug resistant bacteria on intensive care unit surfaces.</title>
        <authorList>
            <person name="D'Souza A.W."/>
            <person name="Potter R.F."/>
            <person name="Wallace M."/>
            <person name="Shupe A."/>
            <person name="Patel S."/>
            <person name="Sun S."/>
            <person name="Gul D."/>
            <person name="Kwon J.H."/>
            <person name="Andleeb S."/>
            <person name="Burnham C.-A.D."/>
            <person name="Dantas G."/>
        </authorList>
    </citation>
    <scope>NUCLEOTIDE SEQUENCE [LARGE SCALE GENOMIC DNA]</scope>
    <source>
        <strain evidence="1 2">AJ_385</strain>
    </source>
</reference>
<dbReference type="EMBL" id="RHXE01000132">
    <property type="protein sequence ID" value="RSE13952.1"/>
    <property type="molecule type" value="Genomic_DNA"/>
</dbReference>
<dbReference type="Proteomes" id="UP000277537">
    <property type="component" value="Unassembled WGS sequence"/>
</dbReference>
<organism evidence="1 2">
    <name type="scientific">Acinetobacter johnsonii</name>
    <dbReference type="NCBI Taxonomy" id="40214"/>
    <lineage>
        <taxon>Bacteria</taxon>
        <taxon>Pseudomonadati</taxon>
        <taxon>Pseudomonadota</taxon>
        <taxon>Gammaproteobacteria</taxon>
        <taxon>Moraxellales</taxon>
        <taxon>Moraxellaceae</taxon>
        <taxon>Acinetobacter</taxon>
    </lineage>
</organism>
<evidence type="ECO:0008006" key="3">
    <source>
        <dbReference type="Google" id="ProtNLM"/>
    </source>
</evidence>
<accession>A0A427UJ00</accession>
<gene>
    <name evidence="1" type="ORF">EGT73_19355</name>
</gene>
<evidence type="ECO:0000313" key="2">
    <source>
        <dbReference type="Proteomes" id="UP000277537"/>
    </source>
</evidence>
<sequence length="430" mass="48713">MLTYLCNKATWNWSSINDYLNDRSNVRKTADIFKDVYQILKKSVWLPVKEDYTILALTVLATYVQNIFESVPLLFLNGPAGSGKSQTGIIMSKLSCNGTVIGQVSAATAARHIDAARGFVVFDDLEGIASKAGRDGGQFSELVQALKVSYNKHTAEKIWTDVKTMRTERLNFFGIKLISNTSGADDILSTRMLRIQTRHMPETEQGNIHKFGVNEFKRIEKLRQELHTWAFKNCVFIDDLAAQSNEKSGRFDEIALPLRVIAKLVSNECEKELEIALAKQKTVVVETNDPIETLKEAAKNLIKEGFIQFTITQVILELRTLLDENYGAGMTNEIPEWQRPEWVGRQLRTLGLLDTKDLGRASLFGKRLKIMQFNEYAINEVVQELGATINDFREPFDFCKGCQTCPYANSTCELRPQRLQQEQKAKSNYS</sequence>
<name>A0A427UJ00_ACIJO</name>
<proteinExistence type="predicted"/>